<dbReference type="Gene3D" id="1.10.10.1320">
    <property type="entry name" value="Anti-sigma factor, zinc-finger domain"/>
    <property type="match status" value="1"/>
</dbReference>
<dbReference type="PANTHER" id="PTHR37461">
    <property type="entry name" value="ANTI-SIGMA-K FACTOR RSKA"/>
    <property type="match status" value="1"/>
</dbReference>
<accession>A0A6J4KUY5</accession>
<dbReference type="InterPro" id="IPR041916">
    <property type="entry name" value="Anti_sigma_zinc_sf"/>
</dbReference>
<evidence type="ECO:0000256" key="2">
    <source>
        <dbReference type="ARBA" id="ARBA00004236"/>
    </source>
</evidence>
<comment type="subcellular location">
    <subcellularLocation>
        <location evidence="2">Cell membrane</location>
    </subcellularLocation>
    <subcellularLocation>
        <location evidence="1">Membrane</location>
        <topology evidence="1">Single-pass membrane protein</topology>
    </subcellularLocation>
</comment>
<evidence type="ECO:0000256" key="7">
    <source>
        <dbReference type="ARBA" id="ARBA00023136"/>
    </source>
</evidence>
<evidence type="ECO:0000256" key="5">
    <source>
        <dbReference type="ARBA" id="ARBA00022989"/>
    </source>
</evidence>
<evidence type="ECO:0000256" key="1">
    <source>
        <dbReference type="ARBA" id="ARBA00004167"/>
    </source>
</evidence>
<dbReference type="Pfam" id="PF10099">
    <property type="entry name" value="RskA_C"/>
    <property type="match status" value="1"/>
</dbReference>
<feature type="transmembrane region" description="Helical" evidence="12">
    <location>
        <begin position="90"/>
        <end position="112"/>
    </location>
</feature>
<feature type="region of interest" description="Disordered" evidence="11">
    <location>
        <begin position="218"/>
        <end position="239"/>
    </location>
</feature>
<keyword evidence="6" id="KW-0805">Transcription regulation</keyword>
<evidence type="ECO:0000256" key="12">
    <source>
        <dbReference type="SAM" id="Phobius"/>
    </source>
</evidence>
<evidence type="ECO:0000256" key="11">
    <source>
        <dbReference type="SAM" id="MobiDB-lite"/>
    </source>
</evidence>
<evidence type="ECO:0000256" key="9">
    <source>
        <dbReference type="ARBA" id="ARBA00029829"/>
    </source>
</evidence>
<keyword evidence="3" id="KW-1003">Cell membrane</keyword>
<evidence type="ECO:0000256" key="3">
    <source>
        <dbReference type="ARBA" id="ARBA00022475"/>
    </source>
</evidence>
<evidence type="ECO:0000313" key="14">
    <source>
        <dbReference type="EMBL" id="CAA9315395.1"/>
    </source>
</evidence>
<evidence type="ECO:0000256" key="6">
    <source>
        <dbReference type="ARBA" id="ARBA00023015"/>
    </source>
</evidence>
<keyword evidence="4 12" id="KW-0812">Transmembrane</keyword>
<dbReference type="PANTHER" id="PTHR37461:SF1">
    <property type="entry name" value="ANTI-SIGMA-K FACTOR RSKA"/>
    <property type="match status" value="1"/>
</dbReference>
<keyword evidence="7 12" id="KW-0472">Membrane</keyword>
<reference evidence="14" key="1">
    <citation type="submission" date="2020-02" db="EMBL/GenBank/DDBJ databases">
        <authorList>
            <person name="Meier V. D."/>
        </authorList>
    </citation>
    <scope>NUCLEOTIDE SEQUENCE</scope>
    <source>
        <strain evidence="14">AVDCRST_MAG46</strain>
    </source>
</reference>
<sequence length="239" mass="24826">MTDNVHTLVGAYSLDAVTSDERDSFEQHLHTCAACREELLGLQATAARLGVAVAAPPSAELRARVLAAAARTPQERPRVATVLPGPWRRWAPALAAAAAVIAVVGSLGAYVVERGRAQDAQNQQAAIAQVLAAPDANFQALTLDGARLRVVSSSTLGQAVVTSAEMPAAEEGKDYELWAVDEDGEESVGLMEPDPDGDPRTQLVDDLDGATALAITVEQDGGSPSQSPTSEPIVAVDLA</sequence>
<feature type="domain" description="Anti-sigma K factor RskA C-terminal" evidence="13">
    <location>
        <begin position="94"/>
        <end position="232"/>
    </location>
</feature>
<organism evidence="14">
    <name type="scientific">uncultured Nocardioidaceae bacterium</name>
    <dbReference type="NCBI Taxonomy" id="253824"/>
    <lineage>
        <taxon>Bacteria</taxon>
        <taxon>Bacillati</taxon>
        <taxon>Actinomycetota</taxon>
        <taxon>Actinomycetes</taxon>
        <taxon>Propionibacteriales</taxon>
        <taxon>Nocardioidaceae</taxon>
        <taxon>environmental samples</taxon>
    </lineage>
</organism>
<name>A0A6J4KUY5_9ACTN</name>
<dbReference type="GO" id="GO:0006417">
    <property type="term" value="P:regulation of translation"/>
    <property type="evidence" value="ECO:0007669"/>
    <property type="project" value="TreeGrafter"/>
</dbReference>
<dbReference type="InterPro" id="IPR051474">
    <property type="entry name" value="Anti-sigma-K/W_factor"/>
</dbReference>
<proteinExistence type="predicted"/>
<evidence type="ECO:0000259" key="13">
    <source>
        <dbReference type="Pfam" id="PF10099"/>
    </source>
</evidence>
<gene>
    <name evidence="14" type="ORF">AVDCRST_MAG46-462</name>
</gene>
<dbReference type="EMBL" id="CADCUD010000037">
    <property type="protein sequence ID" value="CAA9315395.1"/>
    <property type="molecule type" value="Genomic_DNA"/>
</dbReference>
<evidence type="ECO:0000256" key="4">
    <source>
        <dbReference type="ARBA" id="ARBA00022692"/>
    </source>
</evidence>
<dbReference type="InterPro" id="IPR018764">
    <property type="entry name" value="RskA_C"/>
</dbReference>
<dbReference type="AlphaFoldDB" id="A0A6J4KUY5"/>
<evidence type="ECO:0000256" key="8">
    <source>
        <dbReference type="ARBA" id="ARBA00023163"/>
    </source>
</evidence>
<keyword evidence="8" id="KW-0804">Transcription</keyword>
<dbReference type="GO" id="GO:0005886">
    <property type="term" value="C:plasma membrane"/>
    <property type="evidence" value="ECO:0007669"/>
    <property type="project" value="UniProtKB-SubCell"/>
</dbReference>
<evidence type="ECO:0000256" key="10">
    <source>
        <dbReference type="ARBA" id="ARBA00030803"/>
    </source>
</evidence>
<dbReference type="GO" id="GO:0016989">
    <property type="term" value="F:sigma factor antagonist activity"/>
    <property type="evidence" value="ECO:0007669"/>
    <property type="project" value="TreeGrafter"/>
</dbReference>
<protein>
    <recommendedName>
        <fullName evidence="10">Regulator of SigK</fullName>
    </recommendedName>
    <alternativeName>
        <fullName evidence="9">Sigma-K anti-sigma factor RskA</fullName>
    </alternativeName>
</protein>
<keyword evidence="5 12" id="KW-1133">Transmembrane helix</keyword>